<accession>A0A8S3TXM2</accession>
<sequence length="165" mass="19453">MTMGDDHLKILKCLVDTGAEVLRSTLERKVLNNNAITFEQYLDNVKHQFYHQFEKGRNKPCFSQSPDVNCNVNGNMDKKIFEKVYNKTSELDTHHCLGRFEVKVGVSSEEFDLNLWKKRLNWDDALNKEDDIRWKEILSQLLKITDCEIPRSIEMDSLPQLRKYK</sequence>
<keyword evidence="2" id="KW-1185">Reference proteome</keyword>
<comment type="caution">
    <text evidence="1">The sequence shown here is derived from an EMBL/GenBank/DDBJ whole genome shotgun (WGS) entry which is preliminary data.</text>
</comment>
<evidence type="ECO:0000313" key="1">
    <source>
        <dbReference type="EMBL" id="CAG2236236.1"/>
    </source>
</evidence>
<dbReference type="InterPro" id="IPR008042">
    <property type="entry name" value="Retrotrans_Pao"/>
</dbReference>
<evidence type="ECO:0000313" key="2">
    <source>
        <dbReference type="Proteomes" id="UP000683360"/>
    </source>
</evidence>
<dbReference type="Proteomes" id="UP000683360">
    <property type="component" value="Unassembled WGS sequence"/>
</dbReference>
<organism evidence="1 2">
    <name type="scientific">Mytilus edulis</name>
    <name type="common">Blue mussel</name>
    <dbReference type="NCBI Taxonomy" id="6550"/>
    <lineage>
        <taxon>Eukaryota</taxon>
        <taxon>Metazoa</taxon>
        <taxon>Spiralia</taxon>
        <taxon>Lophotrochozoa</taxon>
        <taxon>Mollusca</taxon>
        <taxon>Bivalvia</taxon>
        <taxon>Autobranchia</taxon>
        <taxon>Pteriomorphia</taxon>
        <taxon>Mytilida</taxon>
        <taxon>Mytiloidea</taxon>
        <taxon>Mytilidae</taxon>
        <taxon>Mytilinae</taxon>
        <taxon>Mytilus</taxon>
    </lineage>
</organism>
<proteinExistence type="predicted"/>
<protein>
    <submittedName>
        <fullName evidence="1">Uncharacterized protein</fullName>
    </submittedName>
</protein>
<name>A0A8S3TXM2_MYTED</name>
<dbReference type="AlphaFoldDB" id="A0A8S3TXM2"/>
<dbReference type="EMBL" id="CAJPWZ010002343">
    <property type="protein sequence ID" value="CAG2236236.1"/>
    <property type="molecule type" value="Genomic_DNA"/>
</dbReference>
<dbReference type="Pfam" id="PF05380">
    <property type="entry name" value="Peptidase_A17"/>
    <property type="match status" value="1"/>
</dbReference>
<gene>
    <name evidence="1" type="ORF">MEDL_48756</name>
</gene>
<reference evidence="1" key="1">
    <citation type="submission" date="2021-03" db="EMBL/GenBank/DDBJ databases">
        <authorList>
            <person name="Bekaert M."/>
        </authorList>
    </citation>
    <scope>NUCLEOTIDE SEQUENCE</scope>
</reference>